<name>A0AC34FDT2_9BILA</name>
<protein>
    <submittedName>
        <fullName evidence="2">Uncharacterized protein</fullName>
    </submittedName>
</protein>
<organism evidence="1 2">
    <name type="scientific">Panagrolaimus sp. ES5</name>
    <dbReference type="NCBI Taxonomy" id="591445"/>
    <lineage>
        <taxon>Eukaryota</taxon>
        <taxon>Metazoa</taxon>
        <taxon>Ecdysozoa</taxon>
        <taxon>Nematoda</taxon>
        <taxon>Chromadorea</taxon>
        <taxon>Rhabditida</taxon>
        <taxon>Tylenchina</taxon>
        <taxon>Panagrolaimomorpha</taxon>
        <taxon>Panagrolaimoidea</taxon>
        <taxon>Panagrolaimidae</taxon>
        <taxon>Panagrolaimus</taxon>
    </lineage>
</organism>
<evidence type="ECO:0000313" key="2">
    <source>
        <dbReference type="WBParaSite" id="ES5_v2.g15325.t1"/>
    </source>
</evidence>
<dbReference type="Proteomes" id="UP000887579">
    <property type="component" value="Unplaced"/>
</dbReference>
<accession>A0AC34FDT2</accession>
<evidence type="ECO:0000313" key="1">
    <source>
        <dbReference type="Proteomes" id="UP000887579"/>
    </source>
</evidence>
<proteinExistence type="predicted"/>
<sequence>MSSTGDFLAAMAAGASAQHSFSDSNSSQKYSNEANNKYVYSVNPPASSLVSSNNFSIKMLLYMRAQRSRELAKINKIKFAGA</sequence>
<reference evidence="2" key="1">
    <citation type="submission" date="2022-11" db="UniProtKB">
        <authorList>
            <consortium name="WormBaseParasite"/>
        </authorList>
    </citation>
    <scope>IDENTIFICATION</scope>
</reference>
<dbReference type="WBParaSite" id="ES5_v2.g15325.t1">
    <property type="protein sequence ID" value="ES5_v2.g15325.t1"/>
    <property type="gene ID" value="ES5_v2.g15325"/>
</dbReference>